<dbReference type="RefSeq" id="XP_015888191.3">
    <property type="nucleotide sequence ID" value="XM_016032705.4"/>
</dbReference>
<feature type="region of interest" description="Disordered" evidence="4">
    <location>
        <begin position="901"/>
        <end position="930"/>
    </location>
</feature>
<protein>
    <submittedName>
        <fullName evidence="6 7">SART-1 family protein DOT2</fullName>
    </submittedName>
</protein>
<keyword evidence="3" id="KW-0539">Nucleus</keyword>
<feature type="region of interest" description="Disordered" evidence="4">
    <location>
        <begin position="588"/>
        <end position="611"/>
    </location>
</feature>
<dbReference type="RefSeq" id="XP_015888192.3">
    <property type="nucleotide sequence ID" value="XM_016032706.4"/>
</dbReference>
<dbReference type="KEGG" id="zju:107423177"/>
<organism evidence="5 6">
    <name type="scientific">Ziziphus jujuba</name>
    <name type="common">Chinese jujube</name>
    <name type="synonym">Ziziphus sativa</name>
    <dbReference type="NCBI Taxonomy" id="326968"/>
    <lineage>
        <taxon>Eukaryota</taxon>
        <taxon>Viridiplantae</taxon>
        <taxon>Streptophyta</taxon>
        <taxon>Embryophyta</taxon>
        <taxon>Tracheophyta</taxon>
        <taxon>Spermatophyta</taxon>
        <taxon>Magnoliopsida</taxon>
        <taxon>eudicotyledons</taxon>
        <taxon>Gunneridae</taxon>
        <taxon>Pentapetalae</taxon>
        <taxon>rosids</taxon>
        <taxon>fabids</taxon>
        <taxon>Rosales</taxon>
        <taxon>Rhamnaceae</taxon>
        <taxon>Paliureae</taxon>
        <taxon>Ziziphus</taxon>
    </lineage>
</organism>
<evidence type="ECO:0000313" key="5">
    <source>
        <dbReference type="Proteomes" id="UP001652623"/>
    </source>
</evidence>
<feature type="region of interest" description="Disordered" evidence="4">
    <location>
        <begin position="1"/>
        <end position="301"/>
    </location>
</feature>
<dbReference type="PANTHER" id="PTHR14152:SF5">
    <property type="entry name" value="U4_U6.U5 TRI-SNRNP-ASSOCIATED PROTEIN 1"/>
    <property type="match status" value="1"/>
</dbReference>
<name>A0A6P4A0F8_ZIZJJ</name>
<evidence type="ECO:0000313" key="7">
    <source>
        <dbReference type="RefSeq" id="XP_015888192.3"/>
    </source>
</evidence>
<sequence>MDMEWSDSRYEHEERDDSPMREPQDGGAFDDLEENGIEKLGKHRSKDRKKGSRGEEKEHRSKDRERSKRSGDDLLKEREKEAKDSEKERVSSRERRKDDRDERDRDRSKDIKVREKDYDREKYREKEREREKDRKDRGKEKDREKEREVEKDSDRGRDKDRGKEKSRDRDKEREKERDRDKDREKEKDRDKVKEKERERDREKHKDREKGRESYKEGDKEKGKEKTKEKEREADQDKDKLRDRDSKRSSEDDYDWSKDGGKENKSKLDDDDGEQIAEDLAGGAHPSSTHLEERILRMREGRLKKKTEDVSDILAWVNRSRKLEEKKNTEKEKALQLSKIFEEQDNIGQEESEDDEEAAQHNARDLAGVKVLHGIDKVLDGGAVVLTLKDQNILADGDVNEDIDMLENVEIGEQKRRDDAYKAAKKKTGIYADKFNDDPNSEKTMLPQYDDPATDEGVILDERGRFTGEAEKKLEELRKRLQGVPKNNRYEDLNLPGKVSSDYFTPEEMLQFKKPKKKKSLRKKDKLDIDALEAEAVNAGLGVGDLGSRNNSKRKAILEEQERAEADRKNQAYQLAYAKADEASKTLRLEQTLPVKSEEDETPVAGDEDEDLYKSLERARKLALKKKEEAPSGPEAIALLAANNAGGQNADDGAAKTGESQENRLVFSEMEEFVWGLQLEEEAQKPDGEDVFMEEDEEPKASDEEIVVEAGGWTEVKDVEKDENPSNDDKEEIVPDETIHEAAFGKGLSNALKLLKDRGTLKEGPDWGGRNMDKKKSKLVGIVDDDEPKETNPARYKRDEQRETRGYQKETHPAKVYQEKDIHIERTDEFGRILTPKEAFRIISHKFHGKGPGKMKQEKRIKQYNEEMKLKQMRSSDTPSLSVERMREAQAQLKTPYLVLSGHVKPGQTSDPRSGFATVEKDLPGGLTPMLGDRKVEHFLGIKRKAEPSNLGPTKKPKS</sequence>
<evidence type="ECO:0000256" key="4">
    <source>
        <dbReference type="SAM" id="MobiDB-lite"/>
    </source>
</evidence>
<dbReference type="GO" id="GO:0046540">
    <property type="term" value="C:U4/U6 x U5 tri-snRNP complex"/>
    <property type="evidence" value="ECO:0007669"/>
    <property type="project" value="TreeGrafter"/>
</dbReference>
<feature type="region of interest" description="Disordered" evidence="4">
    <location>
        <begin position="640"/>
        <end position="662"/>
    </location>
</feature>
<feature type="compositionally biased region" description="Basic and acidic residues" evidence="4">
    <location>
        <begin position="788"/>
        <end position="813"/>
    </location>
</feature>
<feature type="compositionally biased region" description="Acidic residues" evidence="4">
    <location>
        <begin position="688"/>
        <end position="697"/>
    </location>
</feature>
<dbReference type="GO" id="GO:0045292">
    <property type="term" value="P:mRNA cis splicing, via spliceosome"/>
    <property type="evidence" value="ECO:0007669"/>
    <property type="project" value="TreeGrafter"/>
</dbReference>
<feature type="region of interest" description="Disordered" evidence="4">
    <location>
        <begin position="681"/>
        <end position="734"/>
    </location>
</feature>
<comment type="similarity">
    <text evidence="2">Belongs to the SNU66/SART1 family.</text>
</comment>
<evidence type="ECO:0000256" key="3">
    <source>
        <dbReference type="ARBA" id="ARBA00023242"/>
    </source>
</evidence>
<dbReference type="InterPro" id="IPR005011">
    <property type="entry name" value="SNU66/SART1"/>
</dbReference>
<feature type="compositionally biased region" description="Acidic residues" evidence="4">
    <location>
        <begin position="342"/>
        <end position="356"/>
    </location>
</feature>
<dbReference type="Pfam" id="PF03343">
    <property type="entry name" value="SART-1"/>
    <property type="match status" value="1"/>
</dbReference>
<feature type="region of interest" description="Disordered" evidence="4">
    <location>
        <begin position="431"/>
        <end position="454"/>
    </location>
</feature>
<proteinExistence type="inferred from homology"/>
<evidence type="ECO:0000256" key="2">
    <source>
        <dbReference type="ARBA" id="ARBA00006076"/>
    </source>
</evidence>
<feature type="region of interest" description="Disordered" evidence="4">
    <location>
        <begin position="341"/>
        <end position="361"/>
    </location>
</feature>
<dbReference type="GeneID" id="107423177"/>
<feature type="region of interest" description="Disordered" evidence="4">
    <location>
        <begin position="759"/>
        <end position="813"/>
    </location>
</feature>
<dbReference type="PANTHER" id="PTHR14152">
    <property type="entry name" value="SQUAMOUS CELL CARCINOMA ANTIGEN RECOGNISED BY CYTOTOXIC T LYMPHOCYTES"/>
    <property type="match status" value="1"/>
</dbReference>
<evidence type="ECO:0000313" key="6">
    <source>
        <dbReference type="RefSeq" id="XP_015888191.3"/>
    </source>
</evidence>
<feature type="compositionally biased region" description="Basic and acidic residues" evidence="4">
    <location>
        <begin position="52"/>
        <end position="267"/>
    </location>
</feature>
<dbReference type="Proteomes" id="UP001652623">
    <property type="component" value="Chromosome 3"/>
</dbReference>
<accession>A0A6P4A0F8</accession>
<feature type="compositionally biased region" description="Basic residues" evidence="4">
    <location>
        <begin position="41"/>
        <end position="51"/>
    </location>
</feature>
<reference evidence="6 7" key="1">
    <citation type="submission" date="2025-05" db="UniProtKB">
        <authorList>
            <consortium name="RefSeq"/>
        </authorList>
    </citation>
    <scope>IDENTIFICATION</scope>
    <source>
        <tissue evidence="6 7">Seedling</tissue>
    </source>
</reference>
<keyword evidence="5" id="KW-1185">Reference proteome</keyword>
<feature type="compositionally biased region" description="Basic and acidic residues" evidence="4">
    <location>
        <begin position="1"/>
        <end position="24"/>
    </location>
</feature>
<feature type="compositionally biased region" description="Basic and acidic residues" evidence="4">
    <location>
        <begin position="714"/>
        <end position="727"/>
    </location>
</feature>
<dbReference type="AlphaFoldDB" id="A0A6P4A0F8"/>
<comment type="subcellular location">
    <subcellularLocation>
        <location evidence="1">Nucleus</location>
    </subcellularLocation>
</comment>
<dbReference type="GO" id="GO:0000481">
    <property type="term" value="P:maturation of 5S rRNA"/>
    <property type="evidence" value="ECO:0007669"/>
    <property type="project" value="TreeGrafter"/>
</dbReference>
<feature type="compositionally biased region" description="Acidic residues" evidence="4">
    <location>
        <begin position="597"/>
        <end position="610"/>
    </location>
</feature>
<evidence type="ECO:0000256" key="1">
    <source>
        <dbReference type="ARBA" id="ARBA00004123"/>
    </source>
</evidence>
<feature type="compositionally biased region" description="Low complexity" evidence="4">
    <location>
        <begin position="640"/>
        <end position="651"/>
    </location>
</feature>
<feature type="compositionally biased region" description="Basic and acidic residues" evidence="4">
    <location>
        <begin position="289"/>
        <end position="301"/>
    </location>
</feature>
<gene>
    <name evidence="6 7" type="primary">LOC107423177</name>
</gene>